<gene>
    <name evidence="3" type="ORF">N7493_009300</name>
</gene>
<sequence length="143" mass="15334">MARFNLSFLAIFVIFAAIALSLPTNLKRDDLTPGEKLSLEGAVDDLKSATKMMNGFDNQDTNNQKNEVEHVPSSTRDSSQDDNANEEEKKVQDNEPTKTHKKPTSGNFVTPTATTTHHPTSEPNALGKLPIVGGLLGGTGSGL</sequence>
<comment type="caution">
    <text evidence="3">The sequence shown here is derived from an EMBL/GenBank/DDBJ whole genome shotgun (WGS) entry which is preliminary data.</text>
</comment>
<feature type="compositionally biased region" description="Basic and acidic residues" evidence="1">
    <location>
        <begin position="86"/>
        <end position="98"/>
    </location>
</feature>
<dbReference type="AlphaFoldDB" id="A0AAD6MTG3"/>
<evidence type="ECO:0000256" key="2">
    <source>
        <dbReference type="SAM" id="SignalP"/>
    </source>
</evidence>
<feature type="chain" id="PRO_5041953864" evidence="2">
    <location>
        <begin position="22"/>
        <end position="143"/>
    </location>
</feature>
<evidence type="ECO:0000313" key="3">
    <source>
        <dbReference type="EMBL" id="KAJ5712832.1"/>
    </source>
</evidence>
<accession>A0AAD6MTG3</accession>
<feature type="compositionally biased region" description="Polar residues" evidence="1">
    <location>
        <begin position="56"/>
        <end position="65"/>
    </location>
</feature>
<evidence type="ECO:0000256" key="1">
    <source>
        <dbReference type="SAM" id="MobiDB-lite"/>
    </source>
</evidence>
<name>A0AAD6MTG3_9EURO</name>
<feature type="compositionally biased region" description="Gly residues" evidence="1">
    <location>
        <begin position="134"/>
        <end position="143"/>
    </location>
</feature>
<protein>
    <submittedName>
        <fullName evidence="3">Uncharacterized protein</fullName>
    </submittedName>
</protein>
<evidence type="ECO:0000313" key="4">
    <source>
        <dbReference type="Proteomes" id="UP001215712"/>
    </source>
</evidence>
<feature type="region of interest" description="Disordered" evidence="1">
    <location>
        <begin position="50"/>
        <end position="143"/>
    </location>
</feature>
<dbReference type="Proteomes" id="UP001215712">
    <property type="component" value="Unassembled WGS sequence"/>
</dbReference>
<reference evidence="3" key="1">
    <citation type="journal article" date="2023" name="IMA Fungus">
        <title>Comparative genomic study of the Penicillium genus elucidates a diverse pangenome and 15 lateral gene transfer events.</title>
        <authorList>
            <person name="Petersen C."/>
            <person name="Sorensen T."/>
            <person name="Nielsen M.R."/>
            <person name="Sondergaard T.E."/>
            <person name="Sorensen J.L."/>
            <person name="Fitzpatrick D.A."/>
            <person name="Frisvad J.C."/>
            <person name="Nielsen K.L."/>
        </authorList>
    </citation>
    <scope>NUCLEOTIDE SEQUENCE</scope>
    <source>
        <strain evidence="3">IBT 17514</strain>
    </source>
</reference>
<keyword evidence="4" id="KW-1185">Reference proteome</keyword>
<keyword evidence="2" id="KW-0732">Signal</keyword>
<dbReference type="EMBL" id="JAQJAN010000013">
    <property type="protein sequence ID" value="KAJ5712832.1"/>
    <property type="molecule type" value="Genomic_DNA"/>
</dbReference>
<reference evidence="3" key="2">
    <citation type="submission" date="2023-01" db="EMBL/GenBank/DDBJ databases">
        <authorList>
            <person name="Petersen C."/>
        </authorList>
    </citation>
    <scope>NUCLEOTIDE SEQUENCE</scope>
    <source>
        <strain evidence="3">IBT 17514</strain>
    </source>
</reference>
<feature type="signal peptide" evidence="2">
    <location>
        <begin position="1"/>
        <end position="21"/>
    </location>
</feature>
<proteinExistence type="predicted"/>
<organism evidence="3 4">
    <name type="scientific">Penicillium malachiteum</name>
    <dbReference type="NCBI Taxonomy" id="1324776"/>
    <lineage>
        <taxon>Eukaryota</taxon>
        <taxon>Fungi</taxon>
        <taxon>Dikarya</taxon>
        <taxon>Ascomycota</taxon>
        <taxon>Pezizomycotina</taxon>
        <taxon>Eurotiomycetes</taxon>
        <taxon>Eurotiomycetidae</taxon>
        <taxon>Eurotiales</taxon>
        <taxon>Aspergillaceae</taxon>
        <taxon>Penicillium</taxon>
    </lineage>
</organism>